<evidence type="ECO:0000256" key="9">
    <source>
        <dbReference type="PIRSR" id="PIRSR000077-1"/>
    </source>
</evidence>
<organism evidence="12 13">
    <name type="scientific">Sporofaciens musculi</name>
    <dbReference type="NCBI Taxonomy" id="2681861"/>
    <lineage>
        <taxon>Bacteria</taxon>
        <taxon>Bacillati</taxon>
        <taxon>Bacillota</taxon>
        <taxon>Clostridia</taxon>
        <taxon>Lachnospirales</taxon>
        <taxon>Lachnospiraceae</taxon>
        <taxon>Sporofaciens</taxon>
    </lineage>
</organism>
<comment type="similarity">
    <text evidence="1 8">Belongs to the thioredoxin family.</text>
</comment>
<dbReference type="AlphaFoldDB" id="A0A7X3MKK4"/>
<feature type="site" description="Contributes to redox potential value" evidence="9">
    <location>
        <position position="33"/>
    </location>
</feature>
<feature type="domain" description="Thioredoxin" evidence="11">
    <location>
        <begin position="2"/>
        <end position="102"/>
    </location>
</feature>
<dbReference type="GO" id="GO:0015035">
    <property type="term" value="F:protein-disulfide reductase activity"/>
    <property type="evidence" value="ECO:0007669"/>
    <property type="project" value="UniProtKB-UniRule"/>
</dbReference>
<dbReference type="FunFam" id="3.40.30.10:FF:000001">
    <property type="entry name" value="Thioredoxin"/>
    <property type="match status" value="1"/>
</dbReference>
<dbReference type="Gene3D" id="3.40.30.10">
    <property type="entry name" value="Glutaredoxin"/>
    <property type="match status" value="1"/>
</dbReference>
<dbReference type="RefSeq" id="WP_159754417.1">
    <property type="nucleotide sequence ID" value="NZ_CASSPE010000006.1"/>
</dbReference>
<dbReference type="EMBL" id="WUQX01000001">
    <property type="protein sequence ID" value="MXP78169.1"/>
    <property type="molecule type" value="Genomic_DNA"/>
</dbReference>
<sequence length="102" mass="11389">MAVLHLTKDNFKEEVLDANVPVLVDFWATWCGPCQMVGPVIEEIGNEVTDAKICKVDVDANPELAKEYRVMSIPTLMVFKNGEAVKREVGAKPKDEILDMLK</sequence>
<dbReference type="InterPro" id="IPR017937">
    <property type="entry name" value="Thioredoxin_CS"/>
</dbReference>
<reference evidence="12 13" key="1">
    <citation type="submission" date="2019-12" db="EMBL/GenBank/DDBJ databases">
        <title>Sporaefaciens musculi gen. nov., sp. nov., a novel bacterium isolated from the caecum of an obese mouse.</title>
        <authorList>
            <person name="Rasmussen T.S."/>
            <person name="Streidl T."/>
            <person name="Hitch T.C.A."/>
            <person name="Wortmann E."/>
            <person name="Deptula P."/>
            <person name="Hansen M."/>
            <person name="Nielsen D.S."/>
            <person name="Clavel T."/>
            <person name="Vogensen F.K."/>
        </authorList>
    </citation>
    <scope>NUCLEOTIDE SEQUENCE [LARGE SCALE GENOMIC DNA]</scope>
    <source>
        <strain evidence="12 13">WCA-9-b2</strain>
    </source>
</reference>
<dbReference type="PIRSF" id="PIRSF000077">
    <property type="entry name" value="Thioredoxin"/>
    <property type="match status" value="1"/>
</dbReference>
<feature type="site" description="Deprotonates C-terminal active site Cys" evidence="9">
    <location>
        <position position="25"/>
    </location>
</feature>
<name>A0A7X3MKK4_9FIRM</name>
<keyword evidence="5 10" id="KW-1015">Disulfide bond</keyword>
<evidence type="ECO:0000256" key="3">
    <source>
        <dbReference type="ARBA" id="ARBA00022448"/>
    </source>
</evidence>
<dbReference type="InterPro" id="IPR005746">
    <property type="entry name" value="Thioredoxin"/>
</dbReference>
<keyword evidence="13" id="KW-1185">Reference proteome</keyword>
<feature type="disulfide bond" description="Redox-active" evidence="10">
    <location>
        <begin position="31"/>
        <end position="34"/>
    </location>
</feature>
<evidence type="ECO:0000256" key="10">
    <source>
        <dbReference type="PIRSR" id="PIRSR000077-4"/>
    </source>
</evidence>
<dbReference type="GO" id="GO:0045454">
    <property type="term" value="P:cell redox homeostasis"/>
    <property type="evidence" value="ECO:0007669"/>
    <property type="project" value="TreeGrafter"/>
</dbReference>
<evidence type="ECO:0000256" key="1">
    <source>
        <dbReference type="ARBA" id="ARBA00008987"/>
    </source>
</evidence>
<keyword evidence="4" id="KW-0249">Electron transport</keyword>
<dbReference type="Pfam" id="PF00085">
    <property type="entry name" value="Thioredoxin"/>
    <property type="match status" value="1"/>
</dbReference>
<feature type="active site" description="Nucleophile" evidence="9">
    <location>
        <position position="34"/>
    </location>
</feature>
<evidence type="ECO:0000313" key="13">
    <source>
        <dbReference type="Proteomes" id="UP000460412"/>
    </source>
</evidence>
<gene>
    <name evidence="12" type="primary">trxA</name>
    <name evidence="12" type="ORF">GN277_23265</name>
</gene>
<keyword evidence="6 10" id="KW-0676">Redox-active center</keyword>
<dbReference type="NCBIfam" id="TIGR01068">
    <property type="entry name" value="thioredoxin"/>
    <property type="match status" value="1"/>
</dbReference>
<dbReference type="PANTHER" id="PTHR45663:SF11">
    <property type="entry name" value="GEO12009P1"/>
    <property type="match status" value="1"/>
</dbReference>
<evidence type="ECO:0000256" key="4">
    <source>
        <dbReference type="ARBA" id="ARBA00022982"/>
    </source>
</evidence>
<dbReference type="PANTHER" id="PTHR45663">
    <property type="entry name" value="GEO12009P1"/>
    <property type="match status" value="1"/>
</dbReference>
<dbReference type="InterPro" id="IPR013766">
    <property type="entry name" value="Thioredoxin_domain"/>
</dbReference>
<dbReference type="CDD" id="cd02947">
    <property type="entry name" value="TRX_family"/>
    <property type="match status" value="1"/>
</dbReference>
<dbReference type="SUPFAM" id="SSF52833">
    <property type="entry name" value="Thioredoxin-like"/>
    <property type="match status" value="1"/>
</dbReference>
<dbReference type="PROSITE" id="PS51352">
    <property type="entry name" value="THIOREDOXIN_2"/>
    <property type="match status" value="1"/>
</dbReference>
<dbReference type="PRINTS" id="PR00421">
    <property type="entry name" value="THIOREDOXIN"/>
</dbReference>
<evidence type="ECO:0000259" key="11">
    <source>
        <dbReference type="PROSITE" id="PS51352"/>
    </source>
</evidence>
<evidence type="ECO:0000313" key="12">
    <source>
        <dbReference type="EMBL" id="MXP78169.1"/>
    </source>
</evidence>
<dbReference type="GO" id="GO:0005829">
    <property type="term" value="C:cytosol"/>
    <property type="evidence" value="ECO:0007669"/>
    <property type="project" value="TreeGrafter"/>
</dbReference>
<evidence type="ECO:0000256" key="6">
    <source>
        <dbReference type="ARBA" id="ARBA00023284"/>
    </source>
</evidence>
<dbReference type="InterPro" id="IPR036249">
    <property type="entry name" value="Thioredoxin-like_sf"/>
</dbReference>
<feature type="active site" description="Nucleophile" evidence="9">
    <location>
        <position position="31"/>
    </location>
</feature>
<feature type="site" description="Contributes to redox potential value" evidence="9">
    <location>
        <position position="32"/>
    </location>
</feature>
<dbReference type="Proteomes" id="UP000460412">
    <property type="component" value="Unassembled WGS sequence"/>
</dbReference>
<accession>A0A7X3MKK4</accession>
<proteinExistence type="inferred from homology"/>
<dbReference type="PROSITE" id="PS00194">
    <property type="entry name" value="THIOREDOXIN_1"/>
    <property type="match status" value="1"/>
</dbReference>
<keyword evidence="3" id="KW-0813">Transport</keyword>
<evidence type="ECO:0000256" key="8">
    <source>
        <dbReference type="PIRNR" id="PIRNR000077"/>
    </source>
</evidence>
<comment type="caution">
    <text evidence="12">The sequence shown here is derived from an EMBL/GenBank/DDBJ whole genome shotgun (WGS) entry which is preliminary data.</text>
</comment>
<evidence type="ECO:0000256" key="7">
    <source>
        <dbReference type="NCBIfam" id="TIGR01068"/>
    </source>
</evidence>
<evidence type="ECO:0000256" key="5">
    <source>
        <dbReference type="ARBA" id="ARBA00023157"/>
    </source>
</evidence>
<evidence type="ECO:0000256" key="2">
    <source>
        <dbReference type="ARBA" id="ARBA00020570"/>
    </source>
</evidence>
<protein>
    <recommendedName>
        <fullName evidence="2 7">Thioredoxin</fullName>
    </recommendedName>
</protein>